<evidence type="ECO:0000259" key="1">
    <source>
        <dbReference type="Pfam" id="PF09851"/>
    </source>
</evidence>
<dbReference type="EMBL" id="RPOK01000002">
    <property type="protein sequence ID" value="RPJ67427.1"/>
    <property type="molecule type" value="Genomic_DNA"/>
</dbReference>
<reference evidence="2 3" key="1">
    <citation type="submission" date="2018-11" db="EMBL/GenBank/DDBJ databases">
        <authorList>
            <person name="Ye M.-Q."/>
            <person name="Du Z.-J."/>
        </authorList>
    </citation>
    <scope>NUCLEOTIDE SEQUENCE [LARGE SCALE GENOMIC DNA]</scope>
    <source>
        <strain evidence="2 3">U0105</strain>
    </source>
</reference>
<dbReference type="AlphaFoldDB" id="A0A3N5Y0Z8"/>
<evidence type="ECO:0000313" key="2">
    <source>
        <dbReference type="EMBL" id="RPJ67427.1"/>
    </source>
</evidence>
<proteinExistence type="predicted"/>
<keyword evidence="3" id="KW-1185">Reference proteome</keyword>
<dbReference type="Proteomes" id="UP000275281">
    <property type="component" value="Unassembled WGS sequence"/>
</dbReference>
<sequence length="62" mass="7297">MGLVDRTTDNLTEKVRNNIRGKDLTKTEDQMLRLNTLREKGILTEDEYNARLTKLKADYLRD</sequence>
<protein>
    <recommendedName>
        <fullName evidence="1">SHOCT domain-containing protein</fullName>
    </recommendedName>
</protein>
<dbReference type="InterPro" id="IPR018649">
    <property type="entry name" value="SHOCT"/>
</dbReference>
<dbReference type="Pfam" id="PF09851">
    <property type="entry name" value="SHOCT"/>
    <property type="match status" value="1"/>
</dbReference>
<organism evidence="2 3">
    <name type="scientific">Alteromonas sediminis</name>
    <dbReference type="NCBI Taxonomy" id="2259342"/>
    <lineage>
        <taxon>Bacteria</taxon>
        <taxon>Pseudomonadati</taxon>
        <taxon>Pseudomonadota</taxon>
        <taxon>Gammaproteobacteria</taxon>
        <taxon>Alteromonadales</taxon>
        <taxon>Alteromonadaceae</taxon>
        <taxon>Alteromonas/Salinimonas group</taxon>
        <taxon>Alteromonas</taxon>
    </lineage>
</organism>
<feature type="domain" description="SHOCT" evidence="1">
    <location>
        <begin position="29"/>
        <end position="55"/>
    </location>
</feature>
<name>A0A3N5Y0Z8_9ALTE</name>
<gene>
    <name evidence="2" type="ORF">DRW07_07860</name>
</gene>
<evidence type="ECO:0000313" key="3">
    <source>
        <dbReference type="Proteomes" id="UP000275281"/>
    </source>
</evidence>
<comment type="caution">
    <text evidence="2">The sequence shown here is derived from an EMBL/GenBank/DDBJ whole genome shotgun (WGS) entry which is preliminary data.</text>
</comment>
<dbReference type="RefSeq" id="WP_124027327.1">
    <property type="nucleotide sequence ID" value="NZ_JBHRSN010000015.1"/>
</dbReference>
<accession>A0A3N5Y0Z8</accession>